<gene>
    <name evidence="1" type="ORF">PAXRUDRAFT_172614</name>
</gene>
<accession>A0A0D0CWP9</accession>
<feature type="non-terminal residue" evidence="1">
    <location>
        <position position="1"/>
    </location>
</feature>
<dbReference type="InParanoid" id="A0A0D0CWP9"/>
<dbReference type="HOGENOM" id="CLU_117787_0_0_1"/>
<keyword evidence="2" id="KW-1185">Reference proteome</keyword>
<dbReference type="AlphaFoldDB" id="A0A0D0CWP9"/>
<dbReference type="Proteomes" id="UP000054538">
    <property type="component" value="Unassembled WGS sequence"/>
</dbReference>
<protein>
    <submittedName>
        <fullName evidence="1">Uncharacterized protein</fullName>
    </submittedName>
</protein>
<organism evidence="1 2">
    <name type="scientific">Paxillus rubicundulus Ve08.2h10</name>
    <dbReference type="NCBI Taxonomy" id="930991"/>
    <lineage>
        <taxon>Eukaryota</taxon>
        <taxon>Fungi</taxon>
        <taxon>Dikarya</taxon>
        <taxon>Basidiomycota</taxon>
        <taxon>Agaricomycotina</taxon>
        <taxon>Agaricomycetes</taxon>
        <taxon>Agaricomycetidae</taxon>
        <taxon>Boletales</taxon>
        <taxon>Paxilineae</taxon>
        <taxon>Paxillaceae</taxon>
        <taxon>Paxillus</taxon>
    </lineage>
</organism>
<evidence type="ECO:0000313" key="1">
    <source>
        <dbReference type="EMBL" id="KIK75516.1"/>
    </source>
</evidence>
<name>A0A0D0CWP9_9AGAM</name>
<reference evidence="2" key="2">
    <citation type="submission" date="2015-01" db="EMBL/GenBank/DDBJ databases">
        <title>Evolutionary Origins and Diversification of the Mycorrhizal Mutualists.</title>
        <authorList>
            <consortium name="DOE Joint Genome Institute"/>
            <consortium name="Mycorrhizal Genomics Consortium"/>
            <person name="Kohler A."/>
            <person name="Kuo A."/>
            <person name="Nagy L.G."/>
            <person name="Floudas D."/>
            <person name="Copeland A."/>
            <person name="Barry K.W."/>
            <person name="Cichocki N."/>
            <person name="Veneault-Fourrey C."/>
            <person name="LaButti K."/>
            <person name="Lindquist E.A."/>
            <person name="Lipzen A."/>
            <person name="Lundell T."/>
            <person name="Morin E."/>
            <person name="Murat C."/>
            <person name="Riley R."/>
            <person name="Ohm R."/>
            <person name="Sun H."/>
            <person name="Tunlid A."/>
            <person name="Henrissat B."/>
            <person name="Grigoriev I.V."/>
            <person name="Hibbett D.S."/>
            <person name="Martin F."/>
        </authorList>
    </citation>
    <scope>NUCLEOTIDE SEQUENCE [LARGE SCALE GENOMIC DNA]</scope>
    <source>
        <strain evidence="2">Ve08.2h10</strain>
    </source>
</reference>
<sequence length="149" mass="16840">FLQVLIFNTFIEGMTLPSSIPFSLENSFHMGQHMDMLLFPLSKASSPLSCRNFTCDKFIWWSKQTRPYGTSLPLSCLQGLAVLGLAGLEQVSWRRIMVCGMQKPLMWSGWQGCLVHTAQCTIWSPAGRFPLHHCQEEETKWVDGSDIVG</sequence>
<dbReference type="EMBL" id="KN828060">
    <property type="protein sequence ID" value="KIK75516.1"/>
    <property type="molecule type" value="Genomic_DNA"/>
</dbReference>
<evidence type="ECO:0000313" key="2">
    <source>
        <dbReference type="Proteomes" id="UP000054538"/>
    </source>
</evidence>
<proteinExistence type="predicted"/>
<reference evidence="1 2" key="1">
    <citation type="submission" date="2014-04" db="EMBL/GenBank/DDBJ databases">
        <authorList>
            <consortium name="DOE Joint Genome Institute"/>
            <person name="Kuo A."/>
            <person name="Kohler A."/>
            <person name="Jargeat P."/>
            <person name="Nagy L.G."/>
            <person name="Floudas D."/>
            <person name="Copeland A."/>
            <person name="Barry K.W."/>
            <person name="Cichocki N."/>
            <person name="Veneault-Fourrey C."/>
            <person name="LaButti K."/>
            <person name="Lindquist E.A."/>
            <person name="Lipzen A."/>
            <person name="Lundell T."/>
            <person name="Morin E."/>
            <person name="Murat C."/>
            <person name="Sun H."/>
            <person name="Tunlid A."/>
            <person name="Henrissat B."/>
            <person name="Grigoriev I.V."/>
            <person name="Hibbett D.S."/>
            <person name="Martin F."/>
            <person name="Nordberg H.P."/>
            <person name="Cantor M.N."/>
            <person name="Hua S.X."/>
        </authorList>
    </citation>
    <scope>NUCLEOTIDE SEQUENCE [LARGE SCALE GENOMIC DNA]</scope>
    <source>
        <strain evidence="1 2">Ve08.2h10</strain>
    </source>
</reference>